<evidence type="ECO:0000313" key="2">
    <source>
        <dbReference type="Proteomes" id="UP000789405"/>
    </source>
</evidence>
<organism evidence="1 2">
    <name type="scientific">Dentiscutata erythropus</name>
    <dbReference type="NCBI Taxonomy" id="1348616"/>
    <lineage>
        <taxon>Eukaryota</taxon>
        <taxon>Fungi</taxon>
        <taxon>Fungi incertae sedis</taxon>
        <taxon>Mucoromycota</taxon>
        <taxon>Glomeromycotina</taxon>
        <taxon>Glomeromycetes</taxon>
        <taxon>Diversisporales</taxon>
        <taxon>Gigasporaceae</taxon>
        <taxon>Dentiscutata</taxon>
    </lineage>
</organism>
<dbReference type="EMBL" id="CAJVPY010067973">
    <property type="protein sequence ID" value="CAG8826422.1"/>
    <property type="molecule type" value="Genomic_DNA"/>
</dbReference>
<comment type="caution">
    <text evidence="1">The sequence shown here is derived from an EMBL/GenBank/DDBJ whole genome shotgun (WGS) entry which is preliminary data.</text>
</comment>
<dbReference type="OrthoDB" id="2423204at2759"/>
<gene>
    <name evidence="1" type="ORF">DERYTH_LOCUS28078</name>
</gene>
<feature type="non-terminal residue" evidence="1">
    <location>
        <position position="1"/>
    </location>
</feature>
<reference evidence="1" key="1">
    <citation type="submission" date="2021-06" db="EMBL/GenBank/DDBJ databases">
        <authorList>
            <person name="Kallberg Y."/>
            <person name="Tangrot J."/>
            <person name="Rosling A."/>
        </authorList>
    </citation>
    <scope>NUCLEOTIDE SEQUENCE</scope>
    <source>
        <strain evidence="1">MA453B</strain>
    </source>
</reference>
<evidence type="ECO:0000313" key="1">
    <source>
        <dbReference type="EMBL" id="CAG8826422.1"/>
    </source>
</evidence>
<sequence>MSENINHEYFNRKYSEWSITGFLNECNKEPFRLKIDDYLKSLQVVISNDQGKRREKAQQLYDKYKKATSSPFKSISRATKP</sequence>
<accession>A0A9N9KFY1</accession>
<dbReference type="Proteomes" id="UP000789405">
    <property type="component" value="Unassembled WGS sequence"/>
</dbReference>
<dbReference type="AlphaFoldDB" id="A0A9N9KFY1"/>
<protein>
    <submittedName>
        <fullName evidence="1">10215_t:CDS:1</fullName>
    </submittedName>
</protein>
<keyword evidence="2" id="KW-1185">Reference proteome</keyword>
<proteinExistence type="predicted"/>
<name>A0A9N9KFY1_9GLOM</name>